<feature type="region of interest" description="Disordered" evidence="1">
    <location>
        <begin position="289"/>
        <end position="322"/>
    </location>
</feature>
<name>A0A6B0GP53_9EURY</name>
<evidence type="ECO:0000256" key="1">
    <source>
        <dbReference type="SAM" id="MobiDB-lite"/>
    </source>
</evidence>
<dbReference type="OrthoDB" id="351159at2157"/>
<accession>A0A6B0GP53</accession>
<evidence type="ECO:0000313" key="2">
    <source>
        <dbReference type="EMBL" id="MWG36584.1"/>
    </source>
</evidence>
<gene>
    <name evidence="2" type="ORF">GQS65_19175</name>
</gene>
<dbReference type="RefSeq" id="WP_158206235.1">
    <property type="nucleotide sequence ID" value="NZ_WSZK01000036.1"/>
</dbReference>
<dbReference type="EMBL" id="WSZK01000036">
    <property type="protein sequence ID" value="MWG36584.1"/>
    <property type="molecule type" value="Genomic_DNA"/>
</dbReference>
<keyword evidence="3" id="KW-1185">Reference proteome</keyword>
<evidence type="ECO:0000313" key="3">
    <source>
        <dbReference type="Proteomes" id="UP000451471"/>
    </source>
</evidence>
<dbReference type="AlphaFoldDB" id="A0A6B0GP53"/>
<protein>
    <submittedName>
        <fullName evidence="2">Uncharacterized protein</fullName>
    </submittedName>
</protein>
<proteinExistence type="predicted"/>
<reference evidence="2 3" key="1">
    <citation type="submission" date="2019-12" db="EMBL/GenBank/DDBJ databases">
        <title>Halocatena pleomorpha gen. nov. sp. nov., an extremely halophilic archaeon of family Halobacteriaceae isolated from saltpan soil.</title>
        <authorList>
            <person name="Pal Y."/>
            <person name="Verma A."/>
            <person name="Krishnamurthi S."/>
            <person name="Kumar P."/>
        </authorList>
    </citation>
    <scope>NUCLEOTIDE SEQUENCE [LARGE SCALE GENOMIC DNA]</scope>
    <source>
        <strain evidence="2 3">JCM 16495</strain>
    </source>
</reference>
<sequence length="322" mass="35024">MRYQQQRRLSFDGVTVEHLGRPTDDLDFEVSVSTKEEGLGFTITIYNLAEASWSTLQKKDEVQIDLGWAETGLGGVCLGRIEDSRAEPANGGADTKYVLEGVDATSEAYAFRYNRTWFDADPATIARQLNANAGGGTPAIVESVGQPLDGAWAVKDDLAVRDHLDRLTKEAEGMTGEQWEWDARGGKFYFHPTGTPGEGGYQLFSTQTEGTLQSVSRATGNSTQDGGEELSFRAYLDAAIGKHTPVSLQSQRNPGYNGEYLVSDYEFVSDTVSGDHYVEGTLTPTAATYSAPLPGNPSMKQLLLSKQDELERAADPDDRDGV</sequence>
<comment type="caution">
    <text evidence="2">The sequence shown here is derived from an EMBL/GenBank/DDBJ whole genome shotgun (WGS) entry which is preliminary data.</text>
</comment>
<feature type="compositionally biased region" description="Basic and acidic residues" evidence="1">
    <location>
        <begin position="306"/>
        <end position="322"/>
    </location>
</feature>
<dbReference type="SUPFAM" id="SSF69279">
    <property type="entry name" value="Phage tail proteins"/>
    <property type="match status" value="1"/>
</dbReference>
<dbReference type="Proteomes" id="UP000451471">
    <property type="component" value="Unassembled WGS sequence"/>
</dbReference>
<organism evidence="2 3">
    <name type="scientific">Halomarina oriensis</name>
    <dbReference type="NCBI Taxonomy" id="671145"/>
    <lineage>
        <taxon>Archaea</taxon>
        <taxon>Methanobacteriati</taxon>
        <taxon>Methanobacteriota</taxon>
        <taxon>Stenosarchaea group</taxon>
        <taxon>Halobacteria</taxon>
        <taxon>Halobacteriales</taxon>
        <taxon>Natronomonadaceae</taxon>
        <taxon>Halomarina</taxon>
    </lineage>
</organism>